<sequence>MTHWGRLRPGGSAWLPGWCLGPGPLLRWLSNCQQKKKEKKRKEKRKRIRKEKKRTKAERRLKG</sequence>
<dbReference type="AlphaFoldDB" id="A0A317V808"/>
<dbReference type="GeneID" id="37066319"/>
<comment type="caution">
    <text evidence="2">The sequence shown here is derived from an EMBL/GenBank/DDBJ whole genome shotgun (WGS) entry which is preliminary data.</text>
</comment>
<proteinExistence type="predicted"/>
<evidence type="ECO:0000313" key="2">
    <source>
        <dbReference type="EMBL" id="PWY70195.1"/>
    </source>
</evidence>
<accession>A0A317V808</accession>
<name>A0A317V808_9EURO</name>
<protein>
    <submittedName>
        <fullName evidence="2">Uncharacterized protein</fullName>
    </submittedName>
</protein>
<gene>
    <name evidence="2" type="ORF">BO70DRAFT_365495</name>
</gene>
<evidence type="ECO:0000313" key="3">
    <source>
        <dbReference type="Proteomes" id="UP000247233"/>
    </source>
</evidence>
<dbReference type="Proteomes" id="UP000247233">
    <property type="component" value="Unassembled WGS sequence"/>
</dbReference>
<feature type="region of interest" description="Disordered" evidence="1">
    <location>
        <begin position="31"/>
        <end position="63"/>
    </location>
</feature>
<organism evidence="2 3">
    <name type="scientific">Aspergillus heteromorphus CBS 117.55</name>
    <dbReference type="NCBI Taxonomy" id="1448321"/>
    <lineage>
        <taxon>Eukaryota</taxon>
        <taxon>Fungi</taxon>
        <taxon>Dikarya</taxon>
        <taxon>Ascomycota</taxon>
        <taxon>Pezizomycotina</taxon>
        <taxon>Eurotiomycetes</taxon>
        <taxon>Eurotiomycetidae</taxon>
        <taxon>Eurotiales</taxon>
        <taxon>Aspergillaceae</taxon>
        <taxon>Aspergillus</taxon>
        <taxon>Aspergillus subgen. Circumdati</taxon>
    </lineage>
</organism>
<feature type="compositionally biased region" description="Basic residues" evidence="1">
    <location>
        <begin position="34"/>
        <end position="57"/>
    </location>
</feature>
<dbReference type="RefSeq" id="XP_025395795.1">
    <property type="nucleotide sequence ID" value="XM_025544082.1"/>
</dbReference>
<reference evidence="2 3" key="1">
    <citation type="submission" date="2016-12" db="EMBL/GenBank/DDBJ databases">
        <title>The genomes of Aspergillus section Nigri reveals drivers in fungal speciation.</title>
        <authorList>
            <consortium name="DOE Joint Genome Institute"/>
            <person name="Vesth T.C."/>
            <person name="Nybo J."/>
            <person name="Theobald S."/>
            <person name="Brandl J."/>
            <person name="Frisvad J.C."/>
            <person name="Nielsen K.F."/>
            <person name="Lyhne E.K."/>
            <person name="Kogle M.E."/>
            <person name="Kuo A."/>
            <person name="Riley R."/>
            <person name="Clum A."/>
            <person name="Nolan M."/>
            <person name="Lipzen A."/>
            <person name="Salamov A."/>
            <person name="Henrissat B."/>
            <person name="Wiebenga A."/>
            <person name="De Vries R.P."/>
            <person name="Grigoriev I.V."/>
            <person name="Mortensen U.H."/>
            <person name="Andersen M.R."/>
            <person name="Baker S.E."/>
        </authorList>
    </citation>
    <scope>NUCLEOTIDE SEQUENCE [LARGE SCALE GENOMIC DNA]</scope>
    <source>
        <strain evidence="2 3">CBS 117.55</strain>
    </source>
</reference>
<evidence type="ECO:0000256" key="1">
    <source>
        <dbReference type="SAM" id="MobiDB-lite"/>
    </source>
</evidence>
<keyword evidence="3" id="KW-1185">Reference proteome</keyword>
<dbReference type="VEuPathDB" id="FungiDB:BO70DRAFT_365495"/>
<dbReference type="EMBL" id="MSFL01000031">
    <property type="protein sequence ID" value="PWY70195.1"/>
    <property type="molecule type" value="Genomic_DNA"/>
</dbReference>